<feature type="domain" description="IrrE N-terminal-like" evidence="1">
    <location>
        <begin position="13"/>
        <end position="122"/>
    </location>
</feature>
<dbReference type="Pfam" id="PF06114">
    <property type="entry name" value="Peptidase_M78"/>
    <property type="match status" value="1"/>
</dbReference>
<sequence>MPLKKMLAEAEFANVPVVEHPFSSQRLKGLYVDGVITINSSVEHTTVEKACILAEELGHHYTTIGNILNQNNVVNRKQELRARSWAYERLVPLNGIVEASLAGVKGKHEIAEFLEVTEDFLVDAINRYKEKYGLYVIVDRYAIHFEPLFVLEIFE</sequence>
<name>A0ABR5A3K3_9BACL</name>
<evidence type="ECO:0000313" key="3">
    <source>
        <dbReference type="Proteomes" id="UP000054526"/>
    </source>
</evidence>
<evidence type="ECO:0000259" key="1">
    <source>
        <dbReference type="Pfam" id="PF06114"/>
    </source>
</evidence>
<evidence type="ECO:0000313" key="2">
    <source>
        <dbReference type="EMBL" id="KIL35125.1"/>
    </source>
</evidence>
<comment type="caution">
    <text evidence="2">The sequence shown here is derived from an EMBL/GenBank/DDBJ whole genome shotgun (WGS) entry which is preliminary data.</text>
</comment>
<protein>
    <submittedName>
        <fullName evidence="2">Membrane protein</fullName>
    </submittedName>
</protein>
<reference evidence="2 3" key="1">
    <citation type="submission" date="2014-12" db="EMBL/GenBank/DDBJ databases">
        <title>Draft genome sequence of Cohnella kolymensis strain B-2846.</title>
        <authorList>
            <person name="Karlyshev A.V."/>
            <person name="Kudryashova E.B."/>
        </authorList>
    </citation>
    <scope>NUCLEOTIDE SEQUENCE [LARGE SCALE GENOMIC DNA]</scope>
    <source>
        <strain evidence="2 3">VKM B-2846</strain>
    </source>
</reference>
<dbReference type="RefSeq" id="WP_041065159.1">
    <property type="nucleotide sequence ID" value="NZ_JXAL01000024.1"/>
</dbReference>
<keyword evidence="3" id="KW-1185">Reference proteome</keyword>
<dbReference type="Proteomes" id="UP000054526">
    <property type="component" value="Unassembled WGS sequence"/>
</dbReference>
<organism evidence="2 3">
    <name type="scientific">Cohnella kolymensis</name>
    <dbReference type="NCBI Taxonomy" id="1590652"/>
    <lineage>
        <taxon>Bacteria</taxon>
        <taxon>Bacillati</taxon>
        <taxon>Bacillota</taxon>
        <taxon>Bacilli</taxon>
        <taxon>Bacillales</taxon>
        <taxon>Paenibacillaceae</taxon>
        <taxon>Cohnella</taxon>
    </lineage>
</organism>
<gene>
    <name evidence="2" type="ORF">SD71_15915</name>
</gene>
<dbReference type="EMBL" id="JXAL01000024">
    <property type="protein sequence ID" value="KIL35125.1"/>
    <property type="molecule type" value="Genomic_DNA"/>
</dbReference>
<dbReference type="InterPro" id="IPR010359">
    <property type="entry name" value="IrrE_HExxH"/>
</dbReference>
<proteinExistence type="predicted"/>
<accession>A0ABR5A3K3</accession>